<protein>
    <submittedName>
        <fullName evidence="1">Uncharacterized protein</fullName>
    </submittedName>
</protein>
<gene>
    <name evidence="1" type="ORF">GL286_01165</name>
</gene>
<dbReference type="EMBL" id="WMIE01000001">
    <property type="protein sequence ID" value="MTH76334.1"/>
    <property type="molecule type" value="Genomic_DNA"/>
</dbReference>
<dbReference type="AlphaFoldDB" id="A0A6L6J853"/>
<proteinExistence type="predicted"/>
<name>A0A6L6J853_9RHOB</name>
<dbReference type="RefSeq" id="WP_155093718.1">
    <property type="nucleotide sequence ID" value="NZ_WMIE01000001.1"/>
</dbReference>
<organism evidence="1 2">
    <name type="scientific">Paracoccus aestuariivivens</name>
    <dbReference type="NCBI Taxonomy" id="1820333"/>
    <lineage>
        <taxon>Bacteria</taxon>
        <taxon>Pseudomonadati</taxon>
        <taxon>Pseudomonadota</taxon>
        <taxon>Alphaproteobacteria</taxon>
        <taxon>Rhodobacterales</taxon>
        <taxon>Paracoccaceae</taxon>
        <taxon>Paracoccus</taxon>
    </lineage>
</organism>
<reference evidence="1 2" key="1">
    <citation type="submission" date="2019-11" db="EMBL/GenBank/DDBJ databases">
        <authorList>
            <person name="Dong K."/>
        </authorList>
    </citation>
    <scope>NUCLEOTIDE SEQUENCE [LARGE SCALE GENOMIC DNA]</scope>
    <source>
        <strain evidence="1 2">NBRC 111993</strain>
    </source>
</reference>
<keyword evidence="2" id="KW-1185">Reference proteome</keyword>
<evidence type="ECO:0000313" key="1">
    <source>
        <dbReference type="EMBL" id="MTH76334.1"/>
    </source>
</evidence>
<accession>A0A6L6J853</accession>
<comment type="caution">
    <text evidence="1">The sequence shown here is derived from an EMBL/GenBank/DDBJ whole genome shotgun (WGS) entry which is preliminary data.</text>
</comment>
<sequence length="60" mass="6513">MQTHSLPTASLAFIGAWRVVTDPEFAATLPASTRRMALNVVANQRRLGLLRGLNLPSARP</sequence>
<dbReference type="Proteomes" id="UP000478183">
    <property type="component" value="Unassembled WGS sequence"/>
</dbReference>
<evidence type="ECO:0000313" key="2">
    <source>
        <dbReference type="Proteomes" id="UP000478183"/>
    </source>
</evidence>